<proteinExistence type="predicted"/>
<sequence length="170" mass="19077">MLLCLLELAAAILFNECEEGQAIAIIKYLNTMKEDSGYDSSTNDENDEEAEPPRQNVIHGHHMVRGKLGHGMEDYVVAENRKINGHENGEATQISVDHDPQKEKEHVESKGKVPRVDEQLEMARAFGDGRLKEHITSEPDIMIEHIDEDTGFITLGSDGLLKVKKRLDFA</sequence>
<evidence type="ECO:0000256" key="1">
    <source>
        <dbReference type="SAM" id="MobiDB-lite"/>
    </source>
</evidence>
<dbReference type="EMBL" id="RCHU01000792">
    <property type="protein sequence ID" value="TKR91257.1"/>
    <property type="molecule type" value="Genomic_DNA"/>
</dbReference>
<dbReference type="Pfam" id="PF00481">
    <property type="entry name" value="PP2C"/>
    <property type="match status" value="1"/>
</dbReference>
<dbReference type="InterPro" id="IPR036457">
    <property type="entry name" value="PPM-type-like_dom_sf"/>
</dbReference>
<reference evidence="4" key="1">
    <citation type="submission" date="2018-10" db="EMBL/GenBank/DDBJ databases">
        <title>Population genomic analysis revealed the cold adaptation of white poplar.</title>
        <authorList>
            <person name="Liu Y.-J."/>
        </authorList>
    </citation>
    <scope>NUCLEOTIDE SEQUENCE [LARGE SCALE GENOMIC DNA]</scope>
    <source>
        <strain evidence="4">PAL-ZL1</strain>
    </source>
</reference>
<dbReference type="GO" id="GO:0004722">
    <property type="term" value="F:protein serine/threonine phosphatase activity"/>
    <property type="evidence" value="ECO:0007669"/>
    <property type="project" value="InterPro"/>
</dbReference>
<dbReference type="SUPFAM" id="SSF81606">
    <property type="entry name" value="PP2C-like"/>
    <property type="match status" value="1"/>
</dbReference>
<comment type="caution">
    <text evidence="4">The sequence shown here is derived from an EMBL/GenBank/DDBJ whole genome shotgun (WGS) entry which is preliminary data.</text>
</comment>
<feature type="chain" id="PRO_5020822368" description="PPM-type phosphatase domain-containing protein" evidence="2">
    <location>
        <begin position="23"/>
        <end position="170"/>
    </location>
</feature>
<feature type="region of interest" description="Disordered" evidence="1">
    <location>
        <begin position="86"/>
        <end position="114"/>
    </location>
</feature>
<dbReference type="InterPro" id="IPR015655">
    <property type="entry name" value="PP2C"/>
</dbReference>
<dbReference type="InterPro" id="IPR001932">
    <property type="entry name" value="PPM-type_phosphatase-like_dom"/>
</dbReference>
<protein>
    <recommendedName>
        <fullName evidence="3">PPM-type phosphatase domain-containing protein</fullName>
    </recommendedName>
</protein>
<evidence type="ECO:0000313" key="4">
    <source>
        <dbReference type="EMBL" id="TKR91257.1"/>
    </source>
</evidence>
<dbReference type="Gene3D" id="3.60.40.10">
    <property type="entry name" value="PPM-type phosphatase domain"/>
    <property type="match status" value="1"/>
</dbReference>
<dbReference type="STRING" id="43335.A0A4U5P4L6"/>
<dbReference type="AlphaFoldDB" id="A0A4U5P4L6"/>
<gene>
    <name evidence="4" type="ORF">D5086_0000225190</name>
</gene>
<evidence type="ECO:0000259" key="3">
    <source>
        <dbReference type="Pfam" id="PF00481"/>
    </source>
</evidence>
<organism evidence="4">
    <name type="scientific">Populus alba</name>
    <name type="common">White poplar</name>
    <dbReference type="NCBI Taxonomy" id="43335"/>
    <lineage>
        <taxon>Eukaryota</taxon>
        <taxon>Viridiplantae</taxon>
        <taxon>Streptophyta</taxon>
        <taxon>Embryophyta</taxon>
        <taxon>Tracheophyta</taxon>
        <taxon>Spermatophyta</taxon>
        <taxon>Magnoliopsida</taxon>
        <taxon>eudicotyledons</taxon>
        <taxon>Gunneridae</taxon>
        <taxon>Pentapetalae</taxon>
        <taxon>rosids</taxon>
        <taxon>fabids</taxon>
        <taxon>Malpighiales</taxon>
        <taxon>Salicaceae</taxon>
        <taxon>Saliceae</taxon>
        <taxon>Populus</taxon>
    </lineage>
</organism>
<feature type="compositionally biased region" description="Basic and acidic residues" evidence="1">
    <location>
        <begin position="96"/>
        <end position="114"/>
    </location>
</feature>
<keyword evidence="2" id="KW-0732">Signal</keyword>
<feature type="signal peptide" evidence="2">
    <location>
        <begin position="1"/>
        <end position="22"/>
    </location>
</feature>
<name>A0A4U5P4L6_POPAL</name>
<accession>A0A4U5P4L6</accession>
<feature type="domain" description="PPM-type phosphatase" evidence="3">
    <location>
        <begin position="88"/>
        <end position="164"/>
    </location>
</feature>
<evidence type="ECO:0000256" key="2">
    <source>
        <dbReference type="SAM" id="SignalP"/>
    </source>
</evidence>
<dbReference type="PANTHER" id="PTHR47992">
    <property type="entry name" value="PROTEIN PHOSPHATASE"/>
    <property type="match status" value="1"/>
</dbReference>